<accession>A0A8H7UNM6</accession>
<gene>
    <name evidence="13" type="ORF">INT44_002215</name>
</gene>
<feature type="transmembrane region" description="Helical" evidence="10">
    <location>
        <begin position="229"/>
        <end position="252"/>
    </location>
</feature>
<dbReference type="GO" id="GO:0009272">
    <property type="term" value="P:fungal-type cell wall biogenesis"/>
    <property type="evidence" value="ECO:0007669"/>
    <property type="project" value="TreeGrafter"/>
</dbReference>
<keyword evidence="6" id="KW-0256">Endoplasmic reticulum</keyword>
<evidence type="ECO:0000313" key="13">
    <source>
        <dbReference type="EMBL" id="KAG2185424.1"/>
    </source>
</evidence>
<dbReference type="EMBL" id="JAEPRA010000005">
    <property type="protein sequence ID" value="KAG2185424.1"/>
    <property type="molecule type" value="Genomic_DNA"/>
</dbReference>
<evidence type="ECO:0000256" key="11">
    <source>
        <dbReference type="SAM" id="SignalP"/>
    </source>
</evidence>
<proteinExistence type="inferred from homology"/>
<dbReference type="Pfam" id="PF20520">
    <property type="entry name" value="Ac45-VOA1_TM"/>
    <property type="match status" value="1"/>
</dbReference>
<comment type="caution">
    <text evidence="13">The sequence shown here is derived from an EMBL/GenBank/DDBJ whole genome shotgun (WGS) entry which is preliminary data.</text>
</comment>
<dbReference type="Proteomes" id="UP000612746">
    <property type="component" value="Unassembled WGS sequence"/>
</dbReference>
<evidence type="ECO:0000256" key="4">
    <source>
        <dbReference type="ARBA" id="ARBA00022692"/>
    </source>
</evidence>
<feature type="domain" description="V-type proton ATPase subunit S1/VOA1 transmembrane" evidence="12">
    <location>
        <begin position="223"/>
        <end position="260"/>
    </location>
</feature>
<sequence length="266" mass="29084">MKLLTVLLPIALVSAVSAFENTVPCLAWSPKRFTSVVEGSHDQYVVLQKDAIDTILAPFGSELCQTKVVAIVDQPEIHTSDFAQYSDALESIKKHSSEAATRIQHQYIDKHVDIDQLVGRIAQLCDSTLAIVNPQGISKDEIYSGNSNTVALLELPSAHSEMTLAKNDALVDDLIKAIKENVGDDYAVILTSSAAKAPLHSKRSTFEKRAPYNVNAPIFQKYQLFNTGVFMAIAVVAMFIGIVVIGITWLGSIQTPARFDSKPKRN</sequence>
<keyword evidence="7 10" id="KW-1133">Transmembrane helix</keyword>
<evidence type="ECO:0000256" key="6">
    <source>
        <dbReference type="ARBA" id="ARBA00022824"/>
    </source>
</evidence>
<dbReference type="GO" id="GO:0071555">
    <property type="term" value="P:cell wall organization"/>
    <property type="evidence" value="ECO:0007669"/>
    <property type="project" value="UniProtKB-KW"/>
</dbReference>
<dbReference type="GO" id="GO:0005789">
    <property type="term" value="C:endoplasmic reticulum membrane"/>
    <property type="evidence" value="ECO:0007669"/>
    <property type="project" value="UniProtKB-SubCell"/>
</dbReference>
<name>A0A8H7UNM6_9FUNG</name>
<feature type="signal peptide" evidence="11">
    <location>
        <begin position="1"/>
        <end position="18"/>
    </location>
</feature>
<keyword evidence="14" id="KW-1185">Reference proteome</keyword>
<evidence type="ECO:0000256" key="8">
    <source>
        <dbReference type="ARBA" id="ARBA00023136"/>
    </source>
</evidence>
<dbReference type="InterPro" id="IPR037654">
    <property type="entry name" value="Big1"/>
</dbReference>
<evidence type="ECO:0000256" key="2">
    <source>
        <dbReference type="ARBA" id="ARBA00008203"/>
    </source>
</evidence>
<dbReference type="PANTHER" id="PTHR28285">
    <property type="entry name" value="PROTEIN BIG1"/>
    <property type="match status" value="1"/>
</dbReference>
<comment type="similarity">
    <text evidence="2">Belongs to the BIG1 family.</text>
</comment>
<evidence type="ECO:0000256" key="3">
    <source>
        <dbReference type="ARBA" id="ARBA00022089"/>
    </source>
</evidence>
<evidence type="ECO:0000259" key="12">
    <source>
        <dbReference type="Pfam" id="PF20520"/>
    </source>
</evidence>
<evidence type="ECO:0000256" key="7">
    <source>
        <dbReference type="ARBA" id="ARBA00022989"/>
    </source>
</evidence>
<protein>
    <recommendedName>
        <fullName evidence="3">Protein BIG1</fullName>
    </recommendedName>
</protein>
<feature type="chain" id="PRO_5034485935" description="Protein BIG1" evidence="11">
    <location>
        <begin position="19"/>
        <end position="266"/>
    </location>
</feature>
<keyword evidence="5 11" id="KW-0732">Signal</keyword>
<keyword evidence="9" id="KW-0961">Cell wall biogenesis/degradation</keyword>
<comment type="subcellular location">
    <subcellularLocation>
        <location evidence="1">Endoplasmic reticulum membrane</location>
        <topology evidence="1">Single-pass membrane protein</topology>
    </subcellularLocation>
</comment>
<evidence type="ECO:0000256" key="5">
    <source>
        <dbReference type="ARBA" id="ARBA00022729"/>
    </source>
</evidence>
<dbReference type="AlphaFoldDB" id="A0A8H7UNM6"/>
<dbReference type="GO" id="GO:0006078">
    <property type="term" value="P:(1-&gt;6)-beta-D-glucan biosynthetic process"/>
    <property type="evidence" value="ECO:0007669"/>
    <property type="project" value="TreeGrafter"/>
</dbReference>
<evidence type="ECO:0000256" key="9">
    <source>
        <dbReference type="ARBA" id="ARBA00023316"/>
    </source>
</evidence>
<organism evidence="13 14">
    <name type="scientific">Umbelopsis vinacea</name>
    <dbReference type="NCBI Taxonomy" id="44442"/>
    <lineage>
        <taxon>Eukaryota</taxon>
        <taxon>Fungi</taxon>
        <taxon>Fungi incertae sedis</taxon>
        <taxon>Mucoromycota</taxon>
        <taxon>Mucoromycotina</taxon>
        <taxon>Umbelopsidomycetes</taxon>
        <taxon>Umbelopsidales</taxon>
        <taxon>Umbelopsidaceae</taxon>
        <taxon>Umbelopsis</taxon>
    </lineage>
</organism>
<reference evidence="13" key="1">
    <citation type="submission" date="2020-12" db="EMBL/GenBank/DDBJ databases">
        <title>Metabolic potential, ecology and presence of endohyphal bacteria is reflected in genomic diversity of Mucoromycotina.</title>
        <authorList>
            <person name="Muszewska A."/>
            <person name="Okrasinska A."/>
            <person name="Steczkiewicz K."/>
            <person name="Drgas O."/>
            <person name="Orlowska M."/>
            <person name="Perlinska-Lenart U."/>
            <person name="Aleksandrzak-Piekarczyk T."/>
            <person name="Szatraj K."/>
            <person name="Zielenkiewicz U."/>
            <person name="Pilsyk S."/>
            <person name="Malc E."/>
            <person name="Mieczkowski P."/>
            <person name="Kruszewska J.S."/>
            <person name="Biernat P."/>
            <person name="Pawlowska J."/>
        </authorList>
    </citation>
    <scope>NUCLEOTIDE SEQUENCE</scope>
    <source>
        <strain evidence="13">WA0000051536</strain>
    </source>
</reference>
<evidence type="ECO:0000256" key="10">
    <source>
        <dbReference type="SAM" id="Phobius"/>
    </source>
</evidence>
<keyword evidence="8 10" id="KW-0472">Membrane</keyword>
<evidence type="ECO:0000256" key="1">
    <source>
        <dbReference type="ARBA" id="ARBA00004389"/>
    </source>
</evidence>
<dbReference type="InterPro" id="IPR046756">
    <property type="entry name" value="VAS1/VOA1_TM"/>
</dbReference>
<dbReference type="OrthoDB" id="10029326at2759"/>
<keyword evidence="4 10" id="KW-0812">Transmembrane</keyword>
<evidence type="ECO:0000313" key="14">
    <source>
        <dbReference type="Proteomes" id="UP000612746"/>
    </source>
</evidence>
<dbReference type="PANTHER" id="PTHR28285:SF1">
    <property type="entry name" value="PROTEIN BIG1"/>
    <property type="match status" value="1"/>
</dbReference>